<organism evidence="4 5">
    <name type="scientific">Byssothecium circinans</name>
    <dbReference type="NCBI Taxonomy" id="147558"/>
    <lineage>
        <taxon>Eukaryota</taxon>
        <taxon>Fungi</taxon>
        <taxon>Dikarya</taxon>
        <taxon>Ascomycota</taxon>
        <taxon>Pezizomycotina</taxon>
        <taxon>Dothideomycetes</taxon>
        <taxon>Pleosporomycetidae</taxon>
        <taxon>Pleosporales</taxon>
        <taxon>Massarineae</taxon>
        <taxon>Massarinaceae</taxon>
        <taxon>Byssothecium</taxon>
    </lineage>
</organism>
<keyword evidence="5" id="KW-1185">Reference proteome</keyword>
<name>A0A6A5UJ66_9PLEO</name>
<feature type="chain" id="PRO_5025665678" evidence="3">
    <location>
        <begin position="24"/>
        <end position="390"/>
    </location>
</feature>
<accession>A0A6A5UJ66</accession>
<dbReference type="Proteomes" id="UP000800035">
    <property type="component" value="Unassembled WGS sequence"/>
</dbReference>
<gene>
    <name evidence="4" type="ORF">CC80DRAFT_13739</name>
</gene>
<reference evidence="4" key="1">
    <citation type="journal article" date="2020" name="Stud. Mycol.">
        <title>101 Dothideomycetes genomes: a test case for predicting lifestyles and emergence of pathogens.</title>
        <authorList>
            <person name="Haridas S."/>
            <person name="Albert R."/>
            <person name="Binder M."/>
            <person name="Bloem J."/>
            <person name="Labutti K."/>
            <person name="Salamov A."/>
            <person name="Andreopoulos B."/>
            <person name="Baker S."/>
            <person name="Barry K."/>
            <person name="Bills G."/>
            <person name="Bluhm B."/>
            <person name="Cannon C."/>
            <person name="Castanera R."/>
            <person name="Culley D."/>
            <person name="Daum C."/>
            <person name="Ezra D."/>
            <person name="Gonzalez J."/>
            <person name="Henrissat B."/>
            <person name="Kuo A."/>
            <person name="Liang C."/>
            <person name="Lipzen A."/>
            <person name="Lutzoni F."/>
            <person name="Magnuson J."/>
            <person name="Mondo S."/>
            <person name="Nolan M."/>
            <person name="Ohm R."/>
            <person name="Pangilinan J."/>
            <person name="Park H.-J."/>
            <person name="Ramirez L."/>
            <person name="Alfaro M."/>
            <person name="Sun H."/>
            <person name="Tritt A."/>
            <person name="Yoshinaga Y."/>
            <person name="Zwiers L.-H."/>
            <person name="Turgeon B."/>
            <person name="Goodwin S."/>
            <person name="Spatafora J."/>
            <person name="Crous P."/>
            <person name="Grigoriev I."/>
        </authorList>
    </citation>
    <scope>NUCLEOTIDE SEQUENCE</scope>
    <source>
        <strain evidence="4">CBS 675.92</strain>
    </source>
</reference>
<feature type="compositionally biased region" description="Low complexity" evidence="1">
    <location>
        <begin position="177"/>
        <end position="230"/>
    </location>
</feature>
<keyword evidence="2" id="KW-0812">Transmembrane</keyword>
<sequence length="390" mass="40980">MKLTRAVLLTVLFTIFVAVEVCAEMSGGLVTSPSVPGATLPPSCGGCFESDGGGYGCASSRTLCGRTRDRRSVDVAVGKVVPHEDAGYSMTIDPGPITATPLPIPAMVLSETRSMPSEYFFKPPRDEVVTRPVKISGKIVSAPGPCMPSWWHGDPALTFSLDTDGSTLSTFVIPPCSSSPASASSSAGSSESSSMSSSPSPSASTSTSANTGTGIGTSRSRSTSRITTTSEHATAPLPTNNLNENHDEGKKGPDAAKAPLGLQLALGIAVFLLVPAITVMLFCCHRNCWHRRPKTIKPSTPAVDERRGFLSCLTPPRPSKQKPAVSERPRPYTGEAAVPWEKHESATDTNAEKGNAGAQGKVARKGSNRLSRLLEPIDLVNETTYPRRSG</sequence>
<feature type="region of interest" description="Disordered" evidence="1">
    <location>
        <begin position="309"/>
        <end position="390"/>
    </location>
</feature>
<evidence type="ECO:0000256" key="2">
    <source>
        <dbReference type="SAM" id="Phobius"/>
    </source>
</evidence>
<feature type="region of interest" description="Disordered" evidence="1">
    <location>
        <begin position="177"/>
        <end position="254"/>
    </location>
</feature>
<feature type="signal peptide" evidence="3">
    <location>
        <begin position="1"/>
        <end position="23"/>
    </location>
</feature>
<feature type="transmembrane region" description="Helical" evidence="2">
    <location>
        <begin position="260"/>
        <end position="284"/>
    </location>
</feature>
<keyword evidence="2" id="KW-0472">Membrane</keyword>
<feature type="compositionally biased region" description="Polar residues" evidence="1">
    <location>
        <begin position="381"/>
        <end position="390"/>
    </location>
</feature>
<protein>
    <submittedName>
        <fullName evidence="4">Uncharacterized protein</fullName>
    </submittedName>
</protein>
<feature type="compositionally biased region" description="Basic and acidic residues" evidence="1">
    <location>
        <begin position="244"/>
        <end position="254"/>
    </location>
</feature>
<evidence type="ECO:0000313" key="5">
    <source>
        <dbReference type="Proteomes" id="UP000800035"/>
    </source>
</evidence>
<dbReference type="EMBL" id="ML976977">
    <property type="protein sequence ID" value="KAF1963822.1"/>
    <property type="molecule type" value="Genomic_DNA"/>
</dbReference>
<evidence type="ECO:0000313" key="4">
    <source>
        <dbReference type="EMBL" id="KAF1963822.1"/>
    </source>
</evidence>
<proteinExistence type="predicted"/>
<dbReference type="AlphaFoldDB" id="A0A6A5UJ66"/>
<evidence type="ECO:0000256" key="3">
    <source>
        <dbReference type="SAM" id="SignalP"/>
    </source>
</evidence>
<evidence type="ECO:0000256" key="1">
    <source>
        <dbReference type="SAM" id="MobiDB-lite"/>
    </source>
</evidence>
<keyword evidence="3" id="KW-0732">Signal</keyword>
<keyword evidence="2" id="KW-1133">Transmembrane helix</keyword>